<dbReference type="RefSeq" id="XP_014680414.1">
    <property type="nucleotide sequence ID" value="XM_014824928.1"/>
</dbReference>
<evidence type="ECO:0000256" key="1">
    <source>
        <dbReference type="SAM" id="MobiDB-lite"/>
    </source>
</evidence>
<sequence>VEKQQRSGRSVAHRIEPIPDSPQPLVPLLPPAVATATCPVAPSIEEQLKQKLKISPRGAEAGGALSRDEEADAGAWRRLLAEGETAGTSREPDGDEWASRELINPAAFEMGGGGGGGRGGGGGGGSVLQSSIDEQLRTMAAVATTTTTQQQQQQQQVVAAAAAVGSGGGGGAAASTLLDITTLLTPSAFVQQTPSWLAAAEPAVCSDLIGK</sequence>
<feature type="non-terminal residue" evidence="3">
    <location>
        <position position="1"/>
    </location>
</feature>
<evidence type="ECO:0000313" key="3">
    <source>
        <dbReference type="RefSeq" id="XP_014680414.1"/>
    </source>
</evidence>
<feature type="region of interest" description="Disordered" evidence="1">
    <location>
        <begin position="51"/>
        <end position="71"/>
    </location>
</feature>
<dbReference type="Proteomes" id="UP000695022">
    <property type="component" value="Unplaced"/>
</dbReference>
<name>A0ABM1F7J3_PRICU</name>
<dbReference type="GeneID" id="106820409"/>
<proteinExistence type="predicted"/>
<keyword evidence="2" id="KW-1185">Reference proteome</keyword>
<organism evidence="2 3">
    <name type="scientific">Priapulus caudatus</name>
    <name type="common">Priapulid worm</name>
    <dbReference type="NCBI Taxonomy" id="37621"/>
    <lineage>
        <taxon>Eukaryota</taxon>
        <taxon>Metazoa</taxon>
        <taxon>Ecdysozoa</taxon>
        <taxon>Scalidophora</taxon>
        <taxon>Priapulida</taxon>
        <taxon>Priapulimorpha</taxon>
        <taxon>Priapulimorphida</taxon>
        <taxon>Priapulidae</taxon>
        <taxon>Priapulus</taxon>
    </lineage>
</organism>
<evidence type="ECO:0000313" key="2">
    <source>
        <dbReference type="Proteomes" id="UP000695022"/>
    </source>
</evidence>
<feature type="compositionally biased region" description="Gly residues" evidence="1">
    <location>
        <begin position="110"/>
        <end position="126"/>
    </location>
</feature>
<reference evidence="3" key="1">
    <citation type="submission" date="2025-08" db="UniProtKB">
        <authorList>
            <consortium name="RefSeq"/>
        </authorList>
    </citation>
    <scope>IDENTIFICATION</scope>
</reference>
<protein>
    <submittedName>
        <fullName evidence="3">Zinc finger protein 503-like</fullName>
    </submittedName>
</protein>
<feature type="region of interest" description="Disordered" evidence="1">
    <location>
        <begin position="106"/>
        <end position="129"/>
    </location>
</feature>
<feature type="region of interest" description="Disordered" evidence="1">
    <location>
        <begin position="1"/>
        <end position="26"/>
    </location>
</feature>
<gene>
    <name evidence="3" type="primary">LOC106820409</name>
</gene>
<accession>A0ABM1F7J3</accession>